<feature type="region of interest" description="Disordered" evidence="4">
    <location>
        <begin position="338"/>
        <end position="357"/>
    </location>
</feature>
<accession>A0AAF1AKT6</accession>
<evidence type="ECO:0000256" key="3">
    <source>
        <dbReference type="ARBA" id="ARBA00023242"/>
    </source>
</evidence>
<evidence type="ECO:0000256" key="2">
    <source>
        <dbReference type="ARBA" id="ARBA00022763"/>
    </source>
</evidence>
<organism evidence="6 7">
    <name type="scientific">Daucus carota subsp. sativus</name>
    <name type="common">Carrot</name>
    <dbReference type="NCBI Taxonomy" id="79200"/>
    <lineage>
        <taxon>Eukaryota</taxon>
        <taxon>Viridiplantae</taxon>
        <taxon>Streptophyta</taxon>
        <taxon>Embryophyta</taxon>
        <taxon>Tracheophyta</taxon>
        <taxon>Spermatophyta</taxon>
        <taxon>Magnoliopsida</taxon>
        <taxon>eudicotyledons</taxon>
        <taxon>Gunneridae</taxon>
        <taxon>Pentapetalae</taxon>
        <taxon>asterids</taxon>
        <taxon>campanulids</taxon>
        <taxon>Apiales</taxon>
        <taxon>Apiaceae</taxon>
        <taxon>Apioideae</taxon>
        <taxon>Scandiceae</taxon>
        <taxon>Daucinae</taxon>
        <taxon>Daucus</taxon>
        <taxon>Daucus sect. Daucus</taxon>
    </lineage>
</organism>
<reference evidence="6" key="1">
    <citation type="journal article" date="2016" name="Nat. Genet.">
        <title>A high-quality carrot genome assembly provides new insights into carotenoid accumulation and asterid genome evolution.</title>
        <authorList>
            <person name="Iorizzo M."/>
            <person name="Ellison S."/>
            <person name="Senalik D."/>
            <person name="Zeng P."/>
            <person name="Satapoomin P."/>
            <person name="Huang J."/>
            <person name="Bowman M."/>
            <person name="Iovene M."/>
            <person name="Sanseverino W."/>
            <person name="Cavagnaro P."/>
            <person name="Yildiz M."/>
            <person name="Macko-Podgorni A."/>
            <person name="Moranska E."/>
            <person name="Grzebelus E."/>
            <person name="Grzebelus D."/>
            <person name="Ashrafi H."/>
            <person name="Zheng Z."/>
            <person name="Cheng S."/>
            <person name="Spooner D."/>
            <person name="Van Deynze A."/>
            <person name="Simon P."/>
        </authorList>
    </citation>
    <scope>NUCLEOTIDE SEQUENCE</scope>
    <source>
        <tissue evidence="6">Leaf</tissue>
    </source>
</reference>
<dbReference type="CDD" id="cd18432">
    <property type="entry name" value="BRCT_PAXIP1_rpt6_like"/>
    <property type="match status" value="1"/>
</dbReference>
<feature type="domain" description="BRCT" evidence="5">
    <location>
        <begin position="834"/>
        <end position="923"/>
    </location>
</feature>
<evidence type="ECO:0000256" key="4">
    <source>
        <dbReference type="SAM" id="MobiDB-lite"/>
    </source>
</evidence>
<gene>
    <name evidence="6" type="ORF">DCAR_0102923</name>
</gene>
<dbReference type="InterPro" id="IPR001357">
    <property type="entry name" value="BRCT_dom"/>
</dbReference>
<dbReference type="PANTHER" id="PTHR23196">
    <property type="entry name" value="PAX TRANSCRIPTION ACTIVATION DOMAIN INTERACTING PROTEIN"/>
    <property type="match status" value="1"/>
</dbReference>
<feature type="compositionally biased region" description="Polar residues" evidence="4">
    <location>
        <begin position="346"/>
        <end position="357"/>
    </location>
</feature>
<keyword evidence="2" id="KW-0227">DNA damage</keyword>
<protein>
    <recommendedName>
        <fullName evidence="5">BRCT domain-containing protein</fullName>
    </recommendedName>
</protein>
<evidence type="ECO:0000259" key="5">
    <source>
        <dbReference type="PROSITE" id="PS50172"/>
    </source>
</evidence>
<dbReference type="GO" id="GO:0005634">
    <property type="term" value="C:nucleus"/>
    <property type="evidence" value="ECO:0007669"/>
    <property type="project" value="UniProtKB-SubCell"/>
</dbReference>
<keyword evidence="7" id="KW-1185">Reference proteome</keyword>
<reference evidence="6" key="2">
    <citation type="submission" date="2022-03" db="EMBL/GenBank/DDBJ databases">
        <title>Draft title - Genomic analysis of global carrot germplasm unveils the trajectory of domestication and the origin of high carotenoid orange carrot.</title>
        <authorList>
            <person name="Iorizzo M."/>
            <person name="Ellison S."/>
            <person name="Senalik D."/>
            <person name="Macko-Podgorni A."/>
            <person name="Grzebelus D."/>
            <person name="Bostan H."/>
            <person name="Rolling W."/>
            <person name="Curaba J."/>
            <person name="Simon P."/>
        </authorList>
    </citation>
    <scope>NUCLEOTIDE SEQUENCE</scope>
    <source>
        <tissue evidence="6">Leaf</tissue>
    </source>
</reference>
<dbReference type="InterPro" id="IPR036420">
    <property type="entry name" value="BRCT_dom_sf"/>
</dbReference>
<evidence type="ECO:0000313" key="7">
    <source>
        <dbReference type="Proteomes" id="UP000077755"/>
    </source>
</evidence>
<proteinExistence type="predicted"/>
<dbReference type="AlphaFoldDB" id="A0AAF1AKT6"/>
<evidence type="ECO:0000313" key="6">
    <source>
        <dbReference type="EMBL" id="WOG83745.1"/>
    </source>
</evidence>
<dbReference type="Gene3D" id="3.40.50.10190">
    <property type="entry name" value="BRCT domain"/>
    <property type="match status" value="2"/>
</dbReference>
<dbReference type="CDD" id="cd17744">
    <property type="entry name" value="BRCT_MDC1_rpt1"/>
    <property type="match status" value="1"/>
</dbReference>
<dbReference type="Proteomes" id="UP000077755">
    <property type="component" value="Chromosome 1"/>
</dbReference>
<dbReference type="EMBL" id="CP093343">
    <property type="protein sequence ID" value="WOG83745.1"/>
    <property type="molecule type" value="Genomic_DNA"/>
</dbReference>
<dbReference type="InterPro" id="IPR051579">
    <property type="entry name" value="DDR_Transcriptional_Reg"/>
</dbReference>
<dbReference type="Pfam" id="PF16589">
    <property type="entry name" value="BRCT_2"/>
    <property type="match status" value="1"/>
</dbReference>
<dbReference type="Pfam" id="PF16770">
    <property type="entry name" value="RTT107_BRCT_5"/>
    <property type="match status" value="1"/>
</dbReference>
<sequence length="1060" mass="117647">MRELVTEVLESVLPGFGVICIKDEASDGIEYQDTEPFDDIIIADSPLSETQLEILHADTEVLDSDIDKVVLDSDDEGIQSTETVSLMNNLPSGKTDISLEGDTEVMDKRQLSPASNQSYVGYFRRRGSKIQSCSIYKGSDTGSKSIYAEATWKKQHIVGGYENAVECQAAMQGNIEEVAVDNRNWGCDGKITSSADFIKSIDVASNFSTADARSEREVPLSKCEAVEGREGTSWVSNGHDLSPLSYVDSQEPGEHSQANALSVVDLYLSGIDVGMSPDVQRGKVTKIVSPPSLFRKGSQALARQANLRSTYGKFEVFDWSGNKTDELAGFHVKSNKEGLRERSTKSQHFSDLNPQKDNNFGVEKLQMAVAHNEHKDSTQMTLKINETSESMQATELKSDTNITNQLDNHADVESFAQQSNMDVLERDAYDMFDVGLDTQMAAEAMEALMYVTPPSKNINAPPALENSPEDTLRSEVVTGASKCSSFHVGDDSEVTAKDPNRTAQSLDMLNKIKFSPSELDANENKTREIKKLMSQTLPVKEKNIKEAGSSKSVKRDSYIVKCRGKVKSSPFACSTRQFLVHSPQNVEGPPCNSRESLNCIVKEVDCLERGTKRRKLNSVNSQAVDIKYKLPKPVTNAHCGATNSNSKKQMQTDSSAAVTTSHLKLDIWTYPKRKRTHPKVLSYLLKSGNHYASSSPGLAKNISTRSVGISQKSEADFSANHSILQAVRKPRSICQVQPLLNKKFVESFSRENAGERLVNLNCDSPLILEQNLYRKDLIPDVSSIAEYNLLHAHGGAGVGKQLLKKISPRSPLMKELSRLGFAESLPEFVSKDLRRRRNMANVQVLFSQSLNDDIRKQQKKILARLGISVASCCSKATHFITDRFVRTRNMLEAVALGKPVVTPLWLENCAEAGCLVDEEKYILRDVKKEKEIGFDLSVSLNRARHHPLLKGQRVLITQSVKPCKEMIESLVKSVSGQPVENILTTAQDKLIHEDLLILSCEEDYKTCVPFLEKGMPVYNSELLLSGIVTQKLDYLSHQLFADYAKKNSMKVYSRRAKIQI</sequence>
<name>A0AAF1AKT6_DAUCS</name>
<comment type="subcellular location">
    <subcellularLocation>
        <location evidence="1">Nucleus</location>
    </subcellularLocation>
</comment>
<dbReference type="GO" id="GO:0006974">
    <property type="term" value="P:DNA damage response"/>
    <property type="evidence" value="ECO:0007669"/>
    <property type="project" value="UniProtKB-KW"/>
</dbReference>
<dbReference type="SUPFAM" id="SSF52113">
    <property type="entry name" value="BRCT domain"/>
    <property type="match status" value="1"/>
</dbReference>
<dbReference type="PANTHER" id="PTHR23196:SF1">
    <property type="entry name" value="PAX-INTERACTING PROTEIN 1"/>
    <property type="match status" value="1"/>
</dbReference>
<dbReference type="SMART" id="SM00292">
    <property type="entry name" value="BRCT"/>
    <property type="match status" value="1"/>
</dbReference>
<keyword evidence="3" id="KW-0539">Nucleus</keyword>
<evidence type="ECO:0000256" key="1">
    <source>
        <dbReference type="ARBA" id="ARBA00004123"/>
    </source>
</evidence>
<dbReference type="PROSITE" id="PS50172">
    <property type="entry name" value="BRCT"/>
    <property type="match status" value="1"/>
</dbReference>